<protein>
    <submittedName>
        <fullName evidence="2">Uncharacterized protein</fullName>
    </submittedName>
</protein>
<sequence>MLWAKFLFIACACFATTALAQNYEFYDETTADYSMAPIMADDPSAATEGSSDSSNPMGVLGVVTLWPKGSQQPERRQERPRPDRCPKWGDWKNVTCWWPKRPRPDRCPKWGDWKNVTCWWPSMTFTDLPQECTYMPLPKKIPKVVQDLIRGKAQEAYDAILIRGKAQEAYDAIVYEYEQRGKPAKCGYCSRSFRCRSRNITKTDDAENSMLNDFDRRHHRHGRRGHDQCK</sequence>
<evidence type="ECO:0000313" key="1">
    <source>
        <dbReference type="Proteomes" id="UP000887579"/>
    </source>
</evidence>
<accession>A0AC34GNR4</accession>
<name>A0AC34GNR4_9BILA</name>
<reference evidence="2" key="1">
    <citation type="submission" date="2022-11" db="UniProtKB">
        <authorList>
            <consortium name="WormBaseParasite"/>
        </authorList>
    </citation>
    <scope>IDENTIFICATION</scope>
</reference>
<evidence type="ECO:0000313" key="2">
    <source>
        <dbReference type="WBParaSite" id="ES5_v2.g529.t1"/>
    </source>
</evidence>
<proteinExistence type="predicted"/>
<dbReference type="WBParaSite" id="ES5_v2.g529.t1">
    <property type="protein sequence ID" value="ES5_v2.g529.t1"/>
    <property type="gene ID" value="ES5_v2.g529"/>
</dbReference>
<dbReference type="Proteomes" id="UP000887579">
    <property type="component" value="Unplaced"/>
</dbReference>
<organism evidence="1 2">
    <name type="scientific">Panagrolaimus sp. ES5</name>
    <dbReference type="NCBI Taxonomy" id="591445"/>
    <lineage>
        <taxon>Eukaryota</taxon>
        <taxon>Metazoa</taxon>
        <taxon>Ecdysozoa</taxon>
        <taxon>Nematoda</taxon>
        <taxon>Chromadorea</taxon>
        <taxon>Rhabditida</taxon>
        <taxon>Tylenchina</taxon>
        <taxon>Panagrolaimomorpha</taxon>
        <taxon>Panagrolaimoidea</taxon>
        <taxon>Panagrolaimidae</taxon>
        <taxon>Panagrolaimus</taxon>
    </lineage>
</organism>